<name>A0ABX4N889_9LEPT</name>
<gene>
    <name evidence="1" type="ORF">CH378_16410</name>
</gene>
<evidence type="ECO:0000313" key="1">
    <source>
        <dbReference type="EMBL" id="PJZ28778.1"/>
    </source>
</evidence>
<protein>
    <recommendedName>
        <fullName evidence="3">30S ribosomal protein S1</fullName>
    </recommendedName>
</protein>
<comment type="caution">
    <text evidence="1">The sequence shown here is derived from an EMBL/GenBank/DDBJ whole genome shotgun (WGS) entry which is preliminary data.</text>
</comment>
<keyword evidence="2" id="KW-1185">Reference proteome</keyword>
<sequence length="297" mass="33080">MILRHVLISFLLICLVVFSSSLLAVEIVFKNGEAYVASEIADSESKIKVQWKGDEYEIPKSDLSSIDKNKRGADFSYRYTSLNLHGGSVLVGVVVEEQEDVFVIKTNLGFMNVEKSKLKEPITLNSESPKIHKKYLTHQGRVWNNRFGLSGSIFANTNPIASSNPISSGGSFFIEPSALDFSGFRISYRADYYQSISANSNFQFFNQFVYVNKSKQFFENPILNFYFNFGIGASMTSFSGNGERRNGISPATLISLGWQGISIGSFQGRVGFNSFCNFERDGSFCAVGLEIGVMYLL</sequence>
<reference evidence="1 2" key="1">
    <citation type="submission" date="2017-07" db="EMBL/GenBank/DDBJ databases">
        <title>Leptospira spp. isolated from tropical soils.</title>
        <authorList>
            <person name="Thibeaux R."/>
            <person name="Iraola G."/>
            <person name="Ferres I."/>
            <person name="Bierque E."/>
            <person name="Girault D."/>
            <person name="Soupe-Gilbert M.-E."/>
            <person name="Picardeau M."/>
            <person name="Goarant C."/>
        </authorList>
    </citation>
    <scope>NUCLEOTIDE SEQUENCE [LARGE SCALE GENOMIC DNA]</scope>
    <source>
        <strain evidence="1 2">JW2-C-B1</strain>
    </source>
</reference>
<evidence type="ECO:0008006" key="3">
    <source>
        <dbReference type="Google" id="ProtNLM"/>
    </source>
</evidence>
<dbReference type="Proteomes" id="UP000231919">
    <property type="component" value="Unassembled WGS sequence"/>
</dbReference>
<accession>A0ABX4N889</accession>
<proteinExistence type="predicted"/>
<evidence type="ECO:0000313" key="2">
    <source>
        <dbReference type="Proteomes" id="UP000231919"/>
    </source>
</evidence>
<dbReference type="EMBL" id="NPDP01000033">
    <property type="protein sequence ID" value="PJZ28778.1"/>
    <property type="molecule type" value="Genomic_DNA"/>
</dbReference>
<dbReference type="NCBIfam" id="NF047432">
    <property type="entry name" value="LA_3334_fam"/>
    <property type="match status" value="1"/>
</dbReference>
<organism evidence="1 2">
    <name type="scientific">Leptospira kmetyi</name>
    <dbReference type="NCBI Taxonomy" id="408139"/>
    <lineage>
        <taxon>Bacteria</taxon>
        <taxon>Pseudomonadati</taxon>
        <taxon>Spirochaetota</taxon>
        <taxon>Spirochaetia</taxon>
        <taxon>Leptospirales</taxon>
        <taxon>Leptospiraceae</taxon>
        <taxon>Leptospira</taxon>
    </lineage>
</organism>